<name>A0ABM5GL43_9SAUR</name>
<feature type="compositionally biased region" description="Basic and acidic residues" evidence="3">
    <location>
        <begin position="474"/>
        <end position="495"/>
    </location>
</feature>
<dbReference type="Pfam" id="PF12796">
    <property type="entry name" value="Ank_2"/>
    <property type="match status" value="1"/>
</dbReference>
<proteinExistence type="predicted"/>
<feature type="repeat" description="ANK" evidence="1">
    <location>
        <begin position="211"/>
        <end position="243"/>
    </location>
</feature>
<dbReference type="RefSeq" id="XP_072858377.1">
    <property type="nucleotide sequence ID" value="XM_073002276.1"/>
</dbReference>
<evidence type="ECO:0000256" key="2">
    <source>
        <dbReference type="SAM" id="Coils"/>
    </source>
</evidence>
<protein>
    <submittedName>
        <fullName evidence="6">Ankyrin repeat domain-containing protein 7</fullName>
    </submittedName>
</protein>
<dbReference type="PANTHER" id="PTHR24147:SF53">
    <property type="entry name" value="ANKYRIN REPEAT DOMAIN 26"/>
    <property type="match status" value="1"/>
</dbReference>
<feature type="coiled-coil region" evidence="2">
    <location>
        <begin position="1335"/>
        <end position="1376"/>
    </location>
</feature>
<feature type="repeat" description="ANK" evidence="1">
    <location>
        <begin position="178"/>
        <end position="210"/>
    </location>
</feature>
<dbReference type="Pfam" id="PF13857">
    <property type="entry name" value="Ank_5"/>
    <property type="match status" value="1"/>
</dbReference>
<feature type="compositionally biased region" description="Acidic residues" evidence="3">
    <location>
        <begin position="739"/>
        <end position="749"/>
    </location>
</feature>
<dbReference type="Gene3D" id="1.25.40.20">
    <property type="entry name" value="Ankyrin repeat-containing domain"/>
    <property type="match status" value="2"/>
</dbReference>
<feature type="compositionally biased region" description="Polar residues" evidence="3">
    <location>
        <begin position="334"/>
        <end position="352"/>
    </location>
</feature>
<keyword evidence="1" id="KW-0040">ANK repeat</keyword>
<feature type="repeat" description="ANK" evidence="1">
    <location>
        <begin position="145"/>
        <end position="177"/>
    </location>
</feature>
<feature type="region of interest" description="Disordered" evidence="3">
    <location>
        <begin position="269"/>
        <end position="290"/>
    </location>
</feature>
<gene>
    <name evidence="6" type="primary">ANKRD7</name>
</gene>
<evidence type="ECO:0000313" key="6">
    <source>
        <dbReference type="RefSeq" id="XP_072858377.1"/>
    </source>
</evidence>
<reference evidence="6" key="1">
    <citation type="submission" date="2025-08" db="UniProtKB">
        <authorList>
            <consortium name="RefSeq"/>
        </authorList>
    </citation>
    <scope>IDENTIFICATION</scope>
</reference>
<organism evidence="5 6">
    <name type="scientific">Pogona vitticeps</name>
    <name type="common">central bearded dragon</name>
    <dbReference type="NCBI Taxonomy" id="103695"/>
    <lineage>
        <taxon>Eukaryota</taxon>
        <taxon>Metazoa</taxon>
        <taxon>Chordata</taxon>
        <taxon>Craniata</taxon>
        <taxon>Vertebrata</taxon>
        <taxon>Euteleostomi</taxon>
        <taxon>Lepidosauria</taxon>
        <taxon>Squamata</taxon>
        <taxon>Bifurcata</taxon>
        <taxon>Unidentata</taxon>
        <taxon>Episquamata</taxon>
        <taxon>Toxicofera</taxon>
        <taxon>Iguania</taxon>
        <taxon>Acrodonta</taxon>
        <taxon>Agamidae</taxon>
        <taxon>Amphibolurinae</taxon>
        <taxon>Pogona</taxon>
    </lineage>
</organism>
<feature type="region of interest" description="Disordered" evidence="3">
    <location>
        <begin position="1229"/>
        <end position="1248"/>
    </location>
</feature>
<accession>A0ABM5GL43</accession>
<keyword evidence="2" id="KW-0175">Coiled coil</keyword>
<dbReference type="PANTHER" id="PTHR24147">
    <property type="entry name" value="ANKYRIN REPEAT DOMAIN 36-RELATED"/>
    <property type="match status" value="1"/>
</dbReference>
<dbReference type="Proteomes" id="UP001652642">
    <property type="component" value="Chromosome 5"/>
</dbReference>
<feature type="region of interest" description="Disordered" evidence="3">
    <location>
        <begin position="604"/>
        <end position="624"/>
    </location>
</feature>
<feature type="region of interest" description="Disordered" evidence="3">
    <location>
        <begin position="439"/>
        <end position="503"/>
    </location>
</feature>
<evidence type="ECO:0000313" key="5">
    <source>
        <dbReference type="Proteomes" id="UP001652642"/>
    </source>
</evidence>
<feature type="region of interest" description="Disordered" evidence="3">
    <location>
        <begin position="678"/>
        <end position="710"/>
    </location>
</feature>
<feature type="region of interest" description="Disordered" evidence="3">
    <location>
        <begin position="321"/>
        <end position="394"/>
    </location>
</feature>
<evidence type="ECO:0000256" key="1">
    <source>
        <dbReference type="PROSITE-ProRule" id="PRU00023"/>
    </source>
</evidence>
<dbReference type="PROSITE" id="PS50297">
    <property type="entry name" value="ANK_REP_REGION"/>
    <property type="match status" value="4"/>
</dbReference>
<dbReference type="SUPFAM" id="SSF48403">
    <property type="entry name" value="Ankyrin repeat"/>
    <property type="match status" value="1"/>
</dbReference>
<feature type="region of interest" description="Disordered" evidence="3">
    <location>
        <begin position="731"/>
        <end position="804"/>
    </location>
</feature>
<evidence type="ECO:0000256" key="3">
    <source>
        <dbReference type="SAM" id="MobiDB-lite"/>
    </source>
</evidence>
<dbReference type="InterPro" id="IPR050657">
    <property type="entry name" value="Ankyrin_repeat_domain"/>
</dbReference>
<feature type="coiled-coil region" evidence="2">
    <location>
        <begin position="1006"/>
        <end position="1212"/>
    </location>
</feature>
<dbReference type="InterPro" id="IPR002110">
    <property type="entry name" value="Ankyrin_rpt"/>
</dbReference>
<dbReference type="InterPro" id="IPR036770">
    <property type="entry name" value="Ankyrin_rpt-contain_sf"/>
</dbReference>
<keyword evidence="5" id="KW-1185">Reference proteome</keyword>
<dbReference type="SMART" id="SM00248">
    <property type="entry name" value="ANK"/>
    <property type="match status" value="6"/>
</dbReference>
<feature type="repeat" description="ANK" evidence="1">
    <location>
        <begin position="244"/>
        <end position="276"/>
    </location>
</feature>
<feature type="repeat" description="ANK" evidence="1">
    <location>
        <begin position="112"/>
        <end position="144"/>
    </location>
</feature>
<dbReference type="PROSITE" id="PS50088">
    <property type="entry name" value="ANK_REPEAT"/>
    <property type="match status" value="5"/>
</dbReference>
<evidence type="ECO:0000259" key="4">
    <source>
        <dbReference type="Pfam" id="PF12001"/>
    </source>
</evidence>
<dbReference type="Pfam" id="PF12001">
    <property type="entry name" value="DUF3496"/>
    <property type="match status" value="1"/>
</dbReference>
<feature type="compositionally biased region" description="Basic and acidic residues" evidence="3">
    <location>
        <begin position="355"/>
        <end position="374"/>
    </location>
</feature>
<sequence length="1539" mass="175528">MIWPTIGGGSRTEFVALYIVNHHLQRRRRMKKMKKILGLGRMRKEQQRSPAWSRAIASAPAICTSPLGCGGGSSYKMRKRDQGRLHQAVAKGDLGELQRLLQKHDLNEQDKAGRTPLLLACIRGHTDIVTFLVDNKCQLNICDSERSSPLMKAVQHQQEFCAIYLLEHGADPNLVDVNSNTALHFAASDSSTSIAKHLLDHKAHIEAQNKDGSTPLMIAVAENNWEMVEFLLKEGASVHATDKLGRTPLLIATSNKKHDLTNILLSYGSDVSHKDNSGQSAQDYVTRNDDPILQYRAEYSTQKEEAEDSPSDQKVLSVLSSPNRARDTDITLGATPTNQEGTDVHQSLSQASGDLGKETCINDHSSGDSLRDSGETDNDTSFSSEELDLNPKNPQKLRVPQLKHIFLIIKKYYGEQEINQSLEENISAGLQKTIYPTKKEKYDSDESSVSYKEEEEFDKEESQGEIENGEEEYFEKVEKRESFTDNECEQERDLSSTDTGDCNAQDKEIQEAGEMPVSFIARHSECSDENAAINKVNESSDSFDKENSYKYDHQFLNTNGSQGTENNNIIAYENQKRFHRNIISSVDTFEMTTLAGAALPSAVNSHANKDTDSDWSYSTEDYNHQSDTECEDHKIMQQSSENSDIVGYQNTRGKQCMNAKELGEAIYEQLVLKNENNKEEDPKVFQSELKEDSSEEVEKGDNKEEDGKNLNVVDKKLISYRSSQHQIFLQDDIVRKGMDEEEEEEEEKDTESPCISEKTSESPQKPAMGSLPAPPATIKTPGHSITEEMSGRSSEKIKFKEKGDEELEAKKEANIEKMLTANVEQKIEQKLPVQHNEAEDEMEGAIVEERQVTNLISSSYREVLLPISQKGLTTSVTEIRKSENMHQISTERISQQVTGQLHQLQDDSSISEALPEEGSMMDITKSKNKGQISIQRVSQHIIEKLRQLEDDSSLSEVSLKEERFSLKQEEEKWIYAEMLKTQEQLRKKELQYCKLLEEKQQLEFMLRSMKMELKILKNHLKQLQGTEEQYLQSKRHIHDLRNALDTKEHEINVTSQKLQDLLVAFSEVNNTIKQLEEHIQRLETENGRLEATTKQQVKKIATLQKDLQDSVTALNHLEEVITGLQREKINLEEQLNQQVQKQFSVTAQDSHNIWEEELKSRSHFSELDREKKELVTQFENEREKVKKLEEFKQSIEIRLDQEMKRNIELQNKYNGIKILLKITKKKLKEQENGESSSQTRCHGDRKNKYSEIDAEKGQLRKEKSFMCPLHLKEETPKRDDVIDLRQMQQYKKDIEEQAKEEVKKKLEEVNLFLQTQASSQETLEKIRVANNASLINQMESIIGDLQSERSKLKSRLQECLLQNEAMQTELKKYKDLYLEELKRRKSLGSKLVRSNEKLAEVKIKLFHERHKSKSLLANSFLSGSISASPILETGQLGNLGNNVALSRPCIPAGGFRNPTESPLASKRRVETYLAEMQTEIEKNIRRELDQAKTELEGEFGRVCPVGSFDGSSKNLNVEQDPVSNAAQEYCDVLIKNYML</sequence>
<feature type="compositionally biased region" description="Basic and acidic residues" evidence="3">
    <location>
        <begin position="785"/>
        <end position="804"/>
    </location>
</feature>
<dbReference type="GeneID" id="110077026"/>
<feature type="compositionally biased region" description="Acidic residues" evidence="3">
    <location>
        <begin position="453"/>
        <end position="473"/>
    </location>
</feature>
<feature type="domain" description="DUF3496" evidence="4">
    <location>
        <begin position="1336"/>
        <end position="1452"/>
    </location>
</feature>
<dbReference type="InterPro" id="IPR021885">
    <property type="entry name" value="DUF3496"/>
</dbReference>